<dbReference type="EMBL" id="QURN01000006">
    <property type="protein sequence ID" value="RFC67841.1"/>
    <property type="molecule type" value="Genomic_DNA"/>
</dbReference>
<feature type="transmembrane region" description="Helical" evidence="1">
    <location>
        <begin position="20"/>
        <end position="38"/>
    </location>
</feature>
<evidence type="ECO:0008006" key="4">
    <source>
        <dbReference type="Google" id="ProtNLM"/>
    </source>
</evidence>
<dbReference type="RefSeq" id="WP_116623675.1">
    <property type="nucleotide sequence ID" value="NZ_QURN01000006.1"/>
</dbReference>
<feature type="transmembrane region" description="Helical" evidence="1">
    <location>
        <begin position="149"/>
        <end position="168"/>
    </location>
</feature>
<evidence type="ECO:0000313" key="2">
    <source>
        <dbReference type="EMBL" id="RFC67841.1"/>
    </source>
</evidence>
<keyword evidence="1" id="KW-0812">Transmembrane</keyword>
<keyword evidence="3" id="KW-1185">Reference proteome</keyword>
<feature type="transmembrane region" description="Helical" evidence="1">
    <location>
        <begin position="50"/>
        <end position="69"/>
    </location>
</feature>
<name>A0A371XF32_9HYPH</name>
<dbReference type="AlphaFoldDB" id="A0A371XF32"/>
<evidence type="ECO:0000256" key="1">
    <source>
        <dbReference type="SAM" id="Phobius"/>
    </source>
</evidence>
<organism evidence="2 3">
    <name type="scientific">Mesorhizobium denitrificans</name>
    <dbReference type="NCBI Taxonomy" id="2294114"/>
    <lineage>
        <taxon>Bacteria</taxon>
        <taxon>Pseudomonadati</taxon>
        <taxon>Pseudomonadota</taxon>
        <taxon>Alphaproteobacteria</taxon>
        <taxon>Hyphomicrobiales</taxon>
        <taxon>Phyllobacteriaceae</taxon>
        <taxon>Mesorhizobium</taxon>
    </lineage>
</organism>
<protein>
    <recommendedName>
        <fullName evidence="4">Intracellular septation protein A</fullName>
    </recommendedName>
</protein>
<accession>A0A371XF32</accession>
<keyword evidence="1" id="KW-0472">Membrane</keyword>
<feature type="transmembrane region" description="Helical" evidence="1">
    <location>
        <begin position="75"/>
        <end position="95"/>
    </location>
</feature>
<gene>
    <name evidence="2" type="ORF">DY251_09665</name>
</gene>
<keyword evidence="1" id="KW-1133">Transmembrane helix</keyword>
<dbReference type="Proteomes" id="UP000262379">
    <property type="component" value="Unassembled WGS sequence"/>
</dbReference>
<reference evidence="3" key="1">
    <citation type="submission" date="2018-08" db="EMBL/GenBank/DDBJ databases">
        <authorList>
            <person name="Im W.T."/>
        </authorList>
    </citation>
    <scope>NUCLEOTIDE SEQUENCE [LARGE SCALE GENOMIC DNA]</scope>
    <source>
        <strain evidence="3">LA-28</strain>
    </source>
</reference>
<feature type="transmembrane region" description="Helical" evidence="1">
    <location>
        <begin position="123"/>
        <end position="143"/>
    </location>
</feature>
<proteinExistence type="predicted"/>
<evidence type="ECO:0000313" key="3">
    <source>
        <dbReference type="Proteomes" id="UP000262379"/>
    </source>
</evidence>
<sequence>MNILLAFSPFIAFAVIERLIGPIEGLIAGAAVAAILIFREWSAKRSPKILEIGTFLLFAALALYALIFGLDWPLFGVRLAVDFGLFLIVLISMIIRKPFTVQYAKEEVPSTVWNHPEFLRKNMVITAVWALAFAVMVVADYILLTRPDISRRVGIIATIAALVGAFKFTNWYPSRN</sequence>
<comment type="caution">
    <text evidence="2">The sequence shown here is derived from an EMBL/GenBank/DDBJ whole genome shotgun (WGS) entry which is preliminary data.</text>
</comment>